<keyword evidence="3" id="KW-1185">Reference proteome</keyword>
<evidence type="ECO:0000313" key="3">
    <source>
        <dbReference type="Proteomes" id="UP000237655"/>
    </source>
</evidence>
<keyword evidence="2" id="KW-0614">Plasmid</keyword>
<dbReference type="EMBL" id="CP043619">
    <property type="protein sequence ID" value="QEP30472.1"/>
    <property type="molecule type" value="Genomic_DNA"/>
</dbReference>
<dbReference type="KEGG" id="thas:C6Y53_19910"/>
<gene>
    <name evidence="2" type="ORF">C6Y53_19910</name>
</gene>
<keyword evidence="1" id="KW-0472">Membrane</keyword>
<organism evidence="2 3">
    <name type="scientific">Pukyongiella litopenaei</name>
    <dbReference type="NCBI Taxonomy" id="2605946"/>
    <lineage>
        <taxon>Bacteria</taxon>
        <taxon>Pseudomonadati</taxon>
        <taxon>Pseudomonadota</taxon>
        <taxon>Alphaproteobacteria</taxon>
        <taxon>Rhodobacterales</taxon>
        <taxon>Paracoccaceae</taxon>
        <taxon>Pukyongiella</taxon>
    </lineage>
</organism>
<dbReference type="AlphaFoldDB" id="A0A5C2H692"/>
<reference evidence="2 3" key="1">
    <citation type="submission" date="2019-09" db="EMBL/GenBank/DDBJ databases">
        <title>Novel bacterium SH-1.</title>
        <authorList>
            <person name="Kim Y.-S."/>
            <person name="Kim K.-H."/>
        </authorList>
    </citation>
    <scope>NUCLEOTIDE SEQUENCE [LARGE SCALE GENOMIC DNA]</scope>
    <source>
        <strain evidence="2 3">SH-1</strain>
        <plasmid evidence="2 3">p1</plasmid>
    </source>
</reference>
<sequence length="59" mass="6603">MSIDHEDDLDGLKEISRFRGRDKNGSLMAAMSSGMAIRPFGVMVLLWLPPLLQDVVRDT</sequence>
<evidence type="ECO:0000313" key="2">
    <source>
        <dbReference type="EMBL" id="QEP30472.1"/>
    </source>
</evidence>
<dbReference type="RefSeq" id="WP_149615684.1">
    <property type="nucleotide sequence ID" value="NZ_CP043619.1"/>
</dbReference>
<geneLocation type="plasmid" evidence="2 3">
    <name>p1</name>
</geneLocation>
<keyword evidence="1" id="KW-0812">Transmembrane</keyword>
<proteinExistence type="predicted"/>
<name>A0A5C2H692_9RHOB</name>
<protein>
    <submittedName>
        <fullName evidence="2">Uncharacterized protein</fullName>
    </submittedName>
</protein>
<dbReference type="Proteomes" id="UP000237655">
    <property type="component" value="Plasmid p1"/>
</dbReference>
<evidence type="ECO:0000256" key="1">
    <source>
        <dbReference type="SAM" id="Phobius"/>
    </source>
</evidence>
<feature type="transmembrane region" description="Helical" evidence="1">
    <location>
        <begin position="27"/>
        <end position="48"/>
    </location>
</feature>
<keyword evidence="1" id="KW-1133">Transmembrane helix</keyword>
<accession>A0A5C2H692</accession>